<gene>
    <name evidence="14" type="primary">moaA</name>
    <name evidence="14" type="ORF">C4N25_07425</name>
</gene>
<keyword evidence="5" id="KW-0479">Metal-binding</keyword>
<evidence type="ECO:0000256" key="1">
    <source>
        <dbReference type="ARBA" id="ARBA00001966"/>
    </source>
</evidence>
<dbReference type="PANTHER" id="PTHR22960:SF0">
    <property type="entry name" value="MOLYBDENUM COFACTOR BIOSYNTHESIS PROTEIN 1"/>
    <property type="match status" value="1"/>
</dbReference>
<keyword evidence="8" id="KW-0411">Iron-sulfur</keyword>
<evidence type="ECO:0000256" key="11">
    <source>
        <dbReference type="ARBA" id="ARBA00023239"/>
    </source>
</evidence>
<keyword evidence="11" id="KW-0456">Lyase</keyword>
<dbReference type="CDD" id="cd01335">
    <property type="entry name" value="Radical_SAM"/>
    <property type="match status" value="1"/>
</dbReference>
<comment type="cofactor">
    <cofactor evidence="1">
        <name>[4Fe-4S] cluster</name>
        <dbReference type="ChEBI" id="CHEBI:49883"/>
    </cofactor>
</comment>
<evidence type="ECO:0000256" key="3">
    <source>
        <dbReference type="ARBA" id="ARBA00022485"/>
    </source>
</evidence>
<sequence length="320" mass="34362">MKDHFGRNINYLRLSITDRCNLRCKYCMPHGVEFTPHEQILTYEEFLRVARAAVHLGIPRFKITGGEPLVRKGVTDFIAALKRLPGVEEVTLTTNGVRLAELVPALKAAGVDGVNISLDAADPETFQAITGFDQLGNVLAGLDASLAAGLRTKINFVLLAGCEGRVLPVAKLAQSRPVDVRFIEVMPIGAGAESRGLAPAEARKLLLAQWPDLHPVDEHRGNGPAHYDASARLLGRIGWIEAVSHAFCASCNRARVTSTGLLKPCLCYGEGTDLRALLRGGAGDAALEQAMAATIYEKPRSHCFGRGPITEQHVMAAIGG</sequence>
<dbReference type="GO" id="GO:0005525">
    <property type="term" value="F:GTP binding"/>
    <property type="evidence" value="ECO:0007669"/>
    <property type="project" value="UniProtKB-KW"/>
</dbReference>
<evidence type="ECO:0000256" key="2">
    <source>
        <dbReference type="ARBA" id="ARBA00012167"/>
    </source>
</evidence>
<feature type="domain" description="Radical SAM core" evidence="13">
    <location>
        <begin position="4"/>
        <end position="225"/>
    </location>
</feature>
<keyword evidence="7" id="KW-0408">Iron</keyword>
<dbReference type="InterPro" id="IPR010505">
    <property type="entry name" value="MoaA_twitch"/>
</dbReference>
<dbReference type="CDD" id="cd21117">
    <property type="entry name" value="Twitch_MoaA"/>
    <property type="match status" value="1"/>
</dbReference>
<comment type="catalytic activity">
    <reaction evidence="12">
        <text>GTP + AH2 + S-adenosyl-L-methionine = (8S)-3',8-cyclo-7,8-dihydroguanosine 5'-triphosphate + 5'-deoxyadenosine + L-methionine + A + H(+)</text>
        <dbReference type="Rhea" id="RHEA:49576"/>
        <dbReference type="ChEBI" id="CHEBI:13193"/>
        <dbReference type="ChEBI" id="CHEBI:15378"/>
        <dbReference type="ChEBI" id="CHEBI:17319"/>
        <dbReference type="ChEBI" id="CHEBI:17499"/>
        <dbReference type="ChEBI" id="CHEBI:37565"/>
        <dbReference type="ChEBI" id="CHEBI:57844"/>
        <dbReference type="ChEBI" id="CHEBI:59789"/>
        <dbReference type="ChEBI" id="CHEBI:131766"/>
        <dbReference type="EC" id="4.1.99.22"/>
    </reaction>
</comment>
<evidence type="ECO:0000256" key="12">
    <source>
        <dbReference type="ARBA" id="ARBA00048697"/>
    </source>
</evidence>
<keyword evidence="10" id="KW-0501">Molybdenum cofactor biosynthesis</keyword>
<dbReference type="NCBIfam" id="TIGR02666">
    <property type="entry name" value="moaA"/>
    <property type="match status" value="1"/>
</dbReference>
<proteinExistence type="predicted"/>
<dbReference type="PROSITE" id="PS01305">
    <property type="entry name" value="MOAA_NIFB_PQQE"/>
    <property type="match status" value="1"/>
</dbReference>
<dbReference type="InterPro" id="IPR013483">
    <property type="entry name" value="MoaA"/>
</dbReference>
<dbReference type="InterPro" id="IPR040064">
    <property type="entry name" value="MoaA-like"/>
</dbReference>
<dbReference type="GO" id="GO:0051539">
    <property type="term" value="F:4 iron, 4 sulfur cluster binding"/>
    <property type="evidence" value="ECO:0007669"/>
    <property type="project" value="UniProtKB-KW"/>
</dbReference>
<evidence type="ECO:0000256" key="8">
    <source>
        <dbReference type="ARBA" id="ARBA00023014"/>
    </source>
</evidence>
<dbReference type="Pfam" id="PF06463">
    <property type="entry name" value="Mob_synth_C"/>
    <property type="match status" value="1"/>
</dbReference>
<dbReference type="SFLD" id="SFLDS00029">
    <property type="entry name" value="Radical_SAM"/>
    <property type="match status" value="1"/>
</dbReference>
<comment type="caution">
    <text evidence="14">The sequence shown here is derived from an EMBL/GenBank/DDBJ whole genome shotgun (WGS) entry which is preliminary data.</text>
</comment>
<dbReference type="Gene3D" id="3.20.20.70">
    <property type="entry name" value="Aldolase class I"/>
    <property type="match status" value="1"/>
</dbReference>
<dbReference type="SMART" id="SM00729">
    <property type="entry name" value="Elp3"/>
    <property type="match status" value="1"/>
</dbReference>
<dbReference type="Pfam" id="PF04055">
    <property type="entry name" value="Radical_SAM"/>
    <property type="match status" value="1"/>
</dbReference>
<evidence type="ECO:0000256" key="7">
    <source>
        <dbReference type="ARBA" id="ARBA00023004"/>
    </source>
</evidence>
<evidence type="ECO:0000313" key="15">
    <source>
        <dbReference type="Proteomes" id="UP000251634"/>
    </source>
</evidence>
<evidence type="ECO:0000313" key="14">
    <source>
        <dbReference type="EMBL" id="RAW50010.1"/>
    </source>
</evidence>
<dbReference type="InterPro" id="IPR058240">
    <property type="entry name" value="rSAM_sf"/>
</dbReference>
<evidence type="ECO:0000256" key="5">
    <source>
        <dbReference type="ARBA" id="ARBA00022723"/>
    </source>
</evidence>
<dbReference type="GO" id="GO:0046872">
    <property type="term" value="F:metal ion binding"/>
    <property type="evidence" value="ECO:0007669"/>
    <property type="project" value="UniProtKB-KW"/>
</dbReference>
<dbReference type="PROSITE" id="PS51918">
    <property type="entry name" value="RADICAL_SAM"/>
    <property type="match status" value="1"/>
</dbReference>
<evidence type="ECO:0000256" key="6">
    <source>
        <dbReference type="ARBA" id="ARBA00022741"/>
    </source>
</evidence>
<dbReference type="EMBL" id="PRKZ01000004">
    <property type="protein sequence ID" value="RAW50010.1"/>
    <property type="molecule type" value="Genomic_DNA"/>
</dbReference>
<dbReference type="GO" id="GO:0061799">
    <property type="term" value="F:cyclic pyranopterin monophosphate synthase activity"/>
    <property type="evidence" value="ECO:0007669"/>
    <property type="project" value="TreeGrafter"/>
</dbReference>
<dbReference type="EC" id="4.1.99.22" evidence="2"/>
<reference evidence="14 15" key="1">
    <citation type="submission" date="2018-02" db="EMBL/GenBank/DDBJ databases">
        <title>Complete genome sequencing of Faecalibacterium prausnitzii strains isolated from the human gut.</title>
        <authorList>
            <person name="Fitzgerald B.C."/>
            <person name="Shkoporov A.N."/>
            <person name="Ross P.R."/>
            <person name="Hill C."/>
        </authorList>
    </citation>
    <scope>NUCLEOTIDE SEQUENCE [LARGE SCALE GENOMIC DNA]</scope>
    <source>
        <strain evidence="14 15">APC942/8-14-2</strain>
    </source>
</reference>
<dbReference type="UniPathway" id="UPA00344"/>
<dbReference type="InterPro" id="IPR013785">
    <property type="entry name" value="Aldolase_TIM"/>
</dbReference>
<dbReference type="GO" id="GO:0006777">
    <property type="term" value="P:Mo-molybdopterin cofactor biosynthetic process"/>
    <property type="evidence" value="ECO:0007669"/>
    <property type="project" value="UniProtKB-KW"/>
</dbReference>
<evidence type="ECO:0000256" key="10">
    <source>
        <dbReference type="ARBA" id="ARBA00023150"/>
    </source>
</evidence>
<keyword evidence="9" id="KW-0342">GTP-binding</keyword>
<dbReference type="GO" id="GO:0061798">
    <property type="term" value="F:GTP 3',8'-cyclase activity"/>
    <property type="evidence" value="ECO:0007669"/>
    <property type="project" value="UniProtKB-EC"/>
</dbReference>
<keyword evidence="6" id="KW-0547">Nucleotide-binding</keyword>
<evidence type="ECO:0000259" key="13">
    <source>
        <dbReference type="PROSITE" id="PS51918"/>
    </source>
</evidence>
<dbReference type="InterPro" id="IPR007197">
    <property type="entry name" value="rSAM"/>
</dbReference>
<dbReference type="SFLD" id="SFLDG01383">
    <property type="entry name" value="cyclic_pyranopterin_phosphate"/>
    <property type="match status" value="1"/>
</dbReference>
<name>A0A329TMJ8_9FIRM</name>
<keyword evidence="4" id="KW-0949">S-adenosyl-L-methionine</keyword>
<dbReference type="InterPro" id="IPR050105">
    <property type="entry name" value="MoCo_biosynth_MoaA/MoaC"/>
</dbReference>
<dbReference type="SFLD" id="SFLDG01386">
    <property type="entry name" value="main_SPASM_domain-containing"/>
    <property type="match status" value="1"/>
</dbReference>
<dbReference type="RefSeq" id="WP_112115536.1">
    <property type="nucleotide sequence ID" value="NZ_PRKZ01000004.1"/>
</dbReference>
<organism evidence="14 15">
    <name type="scientific">Faecalibacterium prausnitzii</name>
    <dbReference type="NCBI Taxonomy" id="853"/>
    <lineage>
        <taxon>Bacteria</taxon>
        <taxon>Bacillati</taxon>
        <taxon>Bacillota</taxon>
        <taxon>Clostridia</taxon>
        <taxon>Eubacteriales</taxon>
        <taxon>Oscillospiraceae</taxon>
        <taxon>Faecalibacterium</taxon>
    </lineage>
</organism>
<dbReference type="PANTHER" id="PTHR22960">
    <property type="entry name" value="MOLYBDOPTERIN COFACTOR SYNTHESIS PROTEIN A"/>
    <property type="match status" value="1"/>
</dbReference>
<evidence type="ECO:0000256" key="4">
    <source>
        <dbReference type="ARBA" id="ARBA00022691"/>
    </source>
</evidence>
<dbReference type="InterPro" id="IPR006638">
    <property type="entry name" value="Elp3/MiaA/NifB-like_rSAM"/>
</dbReference>
<accession>A0A329TMJ8</accession>
<dbReference type="Proteomes" id="UP000251634">
    <property type="component" value="Unassembled WGS sequence"/>
</dbReference>
<keyword evidence="3" id="KW-0004">4Fe-4S</keyword>
<dbReference type="InterPro" id="IPR000385">
    <property type="entry name" value="MoaA_NifB_PqqE_Fe-S-bd_CS"/>
</dbReference>
<dbReference type="SFLD" id="SFLDG01067">
    <property type="entry name" value="SPASM/twitch_domain_containing"/>
    <property type="match status" value="1"/>
</dbReference>
<dbReference type="SUPFAM" id="SSF102114">
    <property type="entry name" value="Radical SAM enzymes"/>
    <property type="match status" value="1"/>
</dbReference>
<protein>
    <recommendedName>
        <fullName evidence="2">GTP 3',8-cyclase</fullName>
        <ecNumber evidence="2">4.1.99.22</ecNumber>
    </recommendedName>
</protein>
<evidence type="ECO:0000256" key="9">
    <source>
        <dbReference type="ARBA" id="ARBA00023134"/>
    </source>
</evidence>
<dbReference type="AlphaFoldDB" id="A0A329TMJ8"/>